<dbReference type="InterPro" id="IPR006451">
    <property type="entry name" value="Glycogen_debranch_arc"/>
</dbReference>
<dbReference type="PANTHER" id="PTHR10569:SF2">
    <property type="entry name" value="GLYCOGEN DEBRANCHING ENZYME"/>
    <property type="match status" value="1"/>
</dbReference>
<name>A0A931LUU6_FIMGI</name>
<feature type="compositionally biased region" description="Basic and acidic residues" evidence="1">
    <location>
        <begin position="239"/>
        <end position="248"/>
    </location>
</feature>
<dbReference type="InterPro" id="IPR024742">
    <property type="entry name" value="Glycogen_debranch_N"/>
</dbReference>
<accession>A0A931LUU6</accession>
<dbReference type="InterPro" id="IPR010401">
    <property type="entry name" value="AGL/Gdb1"/>
</dbReference>
<dbReference type="Pfam" id="PF06202">
    <property type="entry name" value="GDE_C"/>
    <property type="match status" value="1"/>
</dbReference>
<dbReference type="GO" id="GO:0004135">
    <property type="term" value="F:amylo-alpha-1,6-glucosidase activity"/>
    <property type="evidence" value="ECO:0007669"/>
    <property type="project" value="InterPro"/>
</dbReference>
<dbReference type="EMBL" id="JACOSL010000022">
    <property type="protein sequence ID" value="MBI1756112.1"/>
    <property type="molecule type" value="Genomic_DNA"/>
</dbReference>
<dbReference type="PANTHER" id="PTHR10569">
    <property type="entry name" value="GLYCOGEN DEBRANCHING ENZYME"/>
    <property type="match status" value="1"/>
</dbReference>
<evidence type="ECO:0000259" key="2">
    <source>
        <dbReference type="Pfam" id="PF06202"/>
    </source>
</evidence>
<evidence type="ECO:0000259" key="3">
    <source>
        <dbReference type="Pfam" id="PF12439"/>
    </source>
</evidence>
<evidence type="ECO:0000313" key="4">
    <source>
        <dbReference type="EMBL" id="MBI1756112.1"/>
    </source>
</evidence>
<sequence length="641" mass="70835">MAIKLSEQQCQNLDLAMRREWLLTNGLGGFAMGTPSGINTRRYHGLLVAAVRPPTYRMVLLASMDAFIQTDGNPVGLSANQYPGAIYPDGYLYLRGFSVEPNVAVWRYKTAEAEIERKLIMHAGHNAITISYRNLGSRSVLLTLRPLVCHKFYHSNFGASGDYPQRLDYSKASTLVSHDGMDLTIGHPGARRSPVQGWYYRFEHVREAERGLDSRDDLYCPCELAYELAPGEQAIVTASDERETKPAESESSVAPRGSLADQLREAAGQFLVQTPARTSIISGYPWFTDWGRDTMVAIPGICLHTGRFAEARAIIDAFIGAMSEGLIPNRFVEEGEAPDNNTVDATLWMANALHRTLEAEWDEPFARRCLDALREVLAWHLKGTMHGIRVDPEDGLLTQGEPGLQLTWMDAKVGEWVVTPRHGKPVEVNGLWVNALRVGEWLASRLGVDGAPFVRAAEAAEASFDAKFWHEGRGHYLDTADPADASLRPNQLIAMSLPFGPAKRNHALKALEVVTRELLTPVGLRTLGPSESHYLGRFGGPLSELDAAYHQGTVWPWLLGPYISALVRLTGDRARARRVLGNAKEMLLEYGLGGISEVYDGDQPHQPGGCPWQAWSVAEILRAWIEDAQGEAQSSEKMNAK</sequence>
<feature type="domain" description="Glycogen debranching enzyme bacterial and archaeal type N-terminal" evidence="3">
    <location>
        <begin position="19"/>
        <end position="234"/>
    </location>
</feature>
<protein>
    <submittedName>
        <fullName evidence="4">Glycogen debranching enzyme family protein</fullName>
    </submittedName>
</protein>
<dbReference type="InterPro" id="IPR008928">
    <property type="entry name" value="6-hairpin_glycosidase_sf"/>
</dbReference>
<feature type="domain" description="Glycogen debranching enzyme C-terminal" evidence="2">
    <location>
        <begin position="267"/>
        <end position="622"/>
    </location>
</feature>
<dbReference type="Gene3D" id="1.50.10.10">
    <property type="match status" value="1"/>
</dbReference>
<dbReference type="AlphaFoldDB" id="A0A931LUU6"/>
<evidence type="ECO:0000256" key="1">
    <source>
        <dbReference type="SAM" id="MobiDB-lite"/>
    </source>
</evidence>
<proteinExistence type="predicted"/>
<feature type="region of interest" description="Disordered" evidence="1">
    <location>
        <begin position="238"/>
        <end position="258"/>
    </location>
</feature>
<gene>
    <name evidence="4" type="ORF">HYR64_03290</name>
</gene>
<dbReference type="InterPro" id="IPR032790">
    <property type="entry name" value="GDE_C"/>
</dbReference>
<reference evidence="4" key="1">
    <citation type="submission" date="2020-07" db="EMBL/GenBank/DDBJ databases">
        <title>Huge and variable diversity of episymbiotic CPR bacteria and DPANN archaea in groundwater ecosystems.</title>
        <authorList>
            <person name="He C.Y."/>
            <person name="Keren R."/>
            <person name="Whittaker M."/>
            <person name="Farag I.F."/>
            <person name="Doudna J."/>
            <person name="Cate J.H.D."/>
            <person name="Banfield J.F."/>
        </authorList>
    </citation>
    <scope>NUCLEOTIDE SEQUENCE</scope>
    <source>
        <strain evidence="4">NC_groundwater_17_Pr7_B-0.1um_64_12</strain>
    </source>
</reference>
<organism evidence="4 5">
    <name type="scientific">Fimbriimonas ginsengisoli</name>
    <dbReference type="NCBI Taxonomy" id="1005039"/>
    <lineage>
        <taxon>Bacteria</taxon>
        <taxon>Bacillati</taxon>
        <taxon>Armatimonadota</taxon>
        <taxon>Fimbriimonadia</taxon>
        <taxon>Fimbriimonadales</taxon>
        <taxon>Fimbriimonadaceae</taxon>
        <taxon>Fimbriimonas</taxon>
    </lineage>
</organism>
<comment type="caution">
    <text evidence="4">The sequence shown here is derived from an EMBL/GenBank/DDBJ whole genome shotgun (WGS) entry which is preliminary data.</text>
</comment>
<dbReference type="Pfam" id="PF12439">
    <property type="entry name" value="GDE_N"/>
    <property type="match status" value="1"/>
</dbReference>
<dbReference type="InterPro" id="IPR012341">
    <property type="entry name" value="6hp_glycosidase-like_sf"/>
</dbReference>
<dbReference type="SUPFAM" id="SSF48208">
    <property type="entry name" value="Six-hairpin glycosidases"/>
    <property type="match status" value="1"/>
</dbReference>
<dbReference type="NCBIfam" id="TIGR01561">
    <property type="entry name" value="gde_arch"/>
    <property type="match status" value="1"/>
</dbReference>
<evidence type="ECO:0000313" key="5">
    <source>
        <dbReference type="Proteomes" id="UP000727962"/>
    </source>
</evidence>
<dbReference type="GO" id="GO:0004134">
    <property type="term" value="F:4-alpha-glucanotransferase activity"/>
    <property type="evidence" value="ECO:0007669"/>
    <property type="project" value="InterPro"/>
</dbReference>
<dbReference type="GO" id="GO:0005980">
    <property type="term" value="P:glycogen catabolic process"/>
    <property type="evidence" value="ECO:0007669"/>
    <property type="project" value="InterPro"/>
</dbReference>
<dbReference type="Proteomes" id="UP000727962">
    <property type="component" value="Unassembled WGS sequence"/>
</dbReference>